<dbReference type="InterPro" id="IPR021858">
    <property type="entry name" value="Fun_TF"/>
</dbReference>
<evidence type="ECO:0008006" key="6">
    <source>
        <dbReference type="Google" id="ProtNLM"/>
    </source>
</evidence>
<proteinExistence type="predicted"/>
<evidence type="ECO:0000313" key="5">
    <source>
        <dbReference type="Proteomes" id="UP001147747"/>
    </source>
</evidence>
<keyword evidence="5" id="KW-1185">Reference proteome</keyword>
<name>A0A9X0B2M3_9EURO</name>
<reference evidence="4" key="2">
    <citation type="journal article" date="2023" name="IMA Fungus">
        <title>Comparative genomic study of the Penicillium genus elucidates a diverse pangenome and 15 lateral gene transfer events.</title>
        <authorList>
            <person name="Petersen C."/>
            <person name="Sorensen T."/>
            <person name="Nielsen M.R."/>
            <person name="Sondergaard T.E."/>
            <person name="Sorensen J.L."/>
            <person name="Fitzpatrick D.A."/>
            <person name="Frisvad J.C."/>
            <person name="Nielsen K.L."/>
        </authorList>
    </citation>
    <scope>NUCLEOTIDE SEQUENCE</scope>
    <source>
        <strain evidence="4">IBT 29677</strain>
    </source>
</reference>
<evidence type="ECO:0000256" key="1">
    <source>
        <dbReference type="ARBA" id="ARBA00004123"/>
    </source>
</evidence>
<reference evidence="4" key="1">
    <citation type="submission" date="2022-12" db="EMBL/GenBank/DDBJ databases">
        <authorList>
            <person name="Petersen C."/>
        </authorList>
    </citation>
    <scope>NUCLEOTIDE SEQUENCE</scope>
    <source>
        <strain evidence="4">IBT 29677</strain>
    </source>
</reference>
<dbReference type="PANTHER" id="PTHR37534:SF46">
    <property type="entry name" value="ZN(II)2CYS6 TRANSCRIPTION FACTOR (EUROFUNG)"/>
    <property type="match status" value="1"/>
</dbReference>
<dbReference type="EMBL" id="JAPZBU010000009">
    <property type="protein sequence ID" value="KAJ5385879.1"/>
    <property type="molecule type" value="Genomic_DNA"/>
</dbReference>
<evidence type="ECO:0000256" key="3">
    <source>
        <dbReference type="SAM" id="MobiDB-lite"/>
    </source>
</evidence>
<protein>
    <recommendedName>
        <fullName evidence="6">Transcription factor domain-containing protein</fullName>
    </recommendedName>
</protein>
<dbReference type="GO" id="GO:0005634">
    <property type="term" value="C:nucleus"/>
    <property type="evidence" value="ECO:0007669"/>
    <property type="project" value="UniProtKB-SubCell"/>
</dbReference>
<dbReference type="Proteomes" id="UP001147747">
    <property type="component" value="Unassembled WGS sequence"/>
</dbReference>
<comment type="caution">
    <text evidence="4">The sequence shown here is derived from an EMBL/GenBank/DDBJ whole genome shotgun (WGS) entry which is preliminary data.</text>
</comment>
<comment type="subcellular location">
    <subcellularLocation>
        <location evidence="1">Nucleus</location>
    </subcellularLocation>
</comment>
<evidence type="ECO:0000313" key="4">
    <source>
        <dbReference type="EMBL" id="KAJ5385879.1"/>
    </source>
</evidence>
<dbReference type="PANTHER" id="PTHR37534">
    <property type="entry name" value="TRANSCRIPTIONAL ACTIVATOR PROTEIN UGA3"/>
    <property type="match status" value="1"/>
</dbReference>
<keyword evidence="2" id="KW-0539">Nucleus</keyword>
<sequence length="648" mass="73180">MEEMRTYPAKGKRTNSLAFAQADCHTGRNCGGFATQLSWDSRRMLSFHQSPSEYQITGETSGFQEEGLQSPKARAPSVPSFHAAAPLQFRFMNNSARQKKRRRGPSAQSNNVAPSDSVIPDESLLPISEGENGGIISGGGETDEIGALELSDLALLSGLEFFNTDPQSIFGALPLSDIRIPEHLFTDPSTGLFNPRSPLSTANRAWESIPIEEPHPELAIQELDSVSSEYMQRENRTTVPSGELTNAPIGPTVFGLASKDYDWLFEMYDSKFCVLPLTSDTPINPFRCKPQTWQGSRLLFHAILALCYRHLNLMTAEWSEEVDQHRRKAGQLLALELRNLSSQNCLHLLEPILILFTLDCTLSATGQWIGHLERAQSILQACGGPSSLISPRQRSQVGMLLWWDATIALLSRRSPIISRAYLDYLITWEGRDEWSFFDLTGCPRDIFILLYDLTELARQCAIASSMEWLTFNLSPVIKVEEKLTNWQNDLDPLVNKVDSSSKEYSEQEVHEQHDRFHCAEAWRCALLLYVECVFKREAGQSTQMHMTLVRRTLDHIRCCRRSSQTQKQLLLPVFLAGSETLDEDMRVFVKRYCAYWAEKSRYSMFNSVPTLLDEIWSTGEWWGRVINNKATGTTSDGRAKSTTQLLLG</sequence>
<dbReference type="OrthoDB" id="2015447at2759"/>
<dbReference type="CDD" id="cd12148">
    <property type="entry name" value="fungal_TF_MHR"/>
    <property type="match status" value="1"/>
</dbReference>
<gene>
    <name evidence="4" type="ORF">N7509_008420</name>
</gene>
<evidence type="ECO:0000256" key="2">
    <source>
        <dbReference type="ARBA" id="ARBA00023242"/>
    </source>
</evidence>
<feature type="region of interest" description="Disordered" evidence="3">
    <location>
        <begin position="96"/>
        <end position="126"/>
    </location>
</feature>
<dbReference type="GeneID" id="81372037"/>
<dbReference type="RefSeq" id="XP_056483677.1">
    <property type="nucleotide sequence ID" value="XM_056633057.1"/>
</dbReference>
<organism evidence="4 5">
    <name type="scientific">Penicillium cosmopolitanum</name>
    <dbReference type="NCBI Taxonomy" id="1131564"/>
    <lineage>
        <taxon>Eukaryota</taxon>
        <taxon>Fungi</taxon>
        <taxon>Dikarya</taxon>
        <taxon>Ascomycota</taxon>
        <taxon>Pezizomycotina</taxon>
        <taxon>Eurotiomycetes</taxon>
        <taxon>Eurotiomycetidae</taxon>
        <taxon>Eurotiales</taxon>
        <taxon>Aspergillaceae</taxon>
        <taxon>Penicillium</taxon>
    </lineage>
</organism>
<dbReference type="Pfam" id="PF11951">
    <property type="entry name" value="Fungal_trans_2"/>
    <property type="match status" value="1"/>
</dbReference>
<dbReference type="AlphaFoldDB" id="A0A9X0B2M3"/>
<accession>A0A9X0B2M3</accession>